<dbReference type="EMBL" id="BPVZ01000114">
    <property type="protein sequence ID" value="GKV35969.1"/>
    <property type="molecule type" value="Genomic_DNA"/>
</dbReference>
<reference evidence="1 2" key="1">
    <citation type="journal article" date="2021" name="Commun. Biol.">
        <title>The genome of Shorea leprosula (Dipterocarpaceae) highlights the ecological relevance of drought in aseasonal tropical rainforests.</title>
        <authorList>
            <person name="Ng K.K.S."/>
            <person name="Kobayashi M.J."/>
            <person name="Fawcett J.A."/>
            <person name="Hatakeyama M."/>
            <person name="Paape T."/>
            <person name="Ng C.H."/>
            <person name="Ang C.C."/>
            <person name="Tnah L.H."/>
            <person name="Lee C.T."/>
            <person name="Nishiyama T."/>
            <person name="Sese J."/>
            <person name="O'Brien M.J."/>
            <person name="Copetti D."/>
            <person name="Mohd Noor M.I."/>
            <person name="Ong R.C."/>
            <person name="Putra M."/>
            <person name="Sireger I.Z."/>
            <person name="Indrioko S."/>
            <person name="Kosugi Y."/>
            <person name="Izuno A."/>
            <person name="Isagi Y."/>
            <person name="Lee S.L."/>
            <person name="Shimizu K.K."/>
        </authorList>
    </citation>
    <scope>NUCLEOTIDE SEQUENCE [LARGE SCALE GENOMIC DNA]</scope>
    <source>
        <strain evidence="1">214</strain>
    </source>
</reference>
<dbReference type="AlphaFoldDB" id="A0AAV5LFP5"/>
<comment type="caution">
    <text evidence="1">The sequence shown here is derived from an EMBL/GenBank/DDBJ whole genome shotgun (WGS) entry which is preliminary data.</text>
</comment>
<keyword evidence="2" id="KW-1185">Reference proteome</keyword>
<evidence type="ECO:0000313" key="1">
    <source>
        <dbReference type="EMBL" id="GKV35969.1"/>
    </source>
</evidence>
<accession>A0AAV5LFP5</accession>
<dbReference type="Proteomes" id="UP001054252">
    <property type="component" value="Unassembled WGS sequence"/>
</dbReference>
<evidence type="ECO:0000313" key="2">
    <source>
        <dbReference type="Proteomes" id="UP001054252"/>
    </source>
</evidence>
<protein>
    <submittedName>
        <fullName evidence="1">Uncharacterized protein</fullName>
    </submittedName>
</protein>
<sequence length="34" mass="3860">MITTELEVKSSVTWGFMLRSIPRNCCHGMLSFLA</sequence>
<organism evidence="1 2">
    <name type="scientific">Rubroshorea leprosula</name>
    <dbReference type="NCBI Taxonomy" id="152421"/>
    <lineage>
        <taxon>Eukaryota</taxon>
        <taxon>Viridiplantae</taxon>
        <taxon>Streptophyta</taxon>
        <taxon>Embryophyta</taxon>
        <taxon>Tracheophyta</taxon>
        <taxon>Spermatophyta</taxon>
        <taxon>Magnoliopsida</taxon>
        <taxon>eudicotyledons</taxon>
        <taxon>Gunneridae</taxon>
        <taxon>Pentapetalae</taxon>
        <taxon>rosids</taxon>
        <taxon>malvids</taxon>
        <taxon>Malvales</taxon>
        <taxon>Dipterocarpaceae</taxon>
        <taxon>Rubroshorea</taxon>
    </lineage>
</organism>
<proteinExistence type="predicted"/>
<name>A0AAV5LFP5_9ROSI</name>
<gene>
    <name evidence="1" type="ORF">SLEP1_g44157</name>
</gene>